<dbReference type="SUPFAM" id="SSF109854">
    <property type="entry name" value="DinB/YfiT-like putative metalloenzymes"/>
    <property type="match status" value="1"/>
</dbReference>
<dbReference type="EMBL" id="JBEGDD010000001">
    <property type="protein sequence ID" value="MEQ7153976.1"/>
    <property type="molecule type" value="Genomic_DNA"/>
</dbReference>
<comment type="caution">
    <text evidence="1">The sequence shown here is derived from an EMBL/GenBank/DDBJ whole genome shotgun (WGS) entry which is preliminary data.</text>
</comment>
<accession>A0ABV1NJF1</accession>
<dbReference type="Proteomes" id="UP001445732">
    <property type="component" value="Unassembled WGS sequence"/>
</dbReference>
<dbReference type="RefSeq" id="WP_349683136.1">
    <property type="nucleotide sequence ID" value="NZ_JBEGDD010000001.1"/>
</dbReference>
<name>A0ABV1NJF1_9CAUL</name>
<dbReference type="Gene3D" id="1.20.120.450">
    <property type="entry name" value="dinb family like domain"/>
    <property type="match status" value="1"/>
</dbReference>
<dbReference type="PANTHER" id="PTHR36922">
    <property type="entry name" value="BLL2446 PROTEIN"/>
    <property type="match status" value="1"/>
</dbReference>
<organism evidence="1 2">
    <name type="scientific">Brevundimonas aurifodinae</name>
    <dbReference type="NCBI Taxonomy" id="1508312"/>
    <lineage>
        <taxon>Bacteria</taxon>
        <taxon>Pseudomonadati</taxon>
        <taxon>Pseudomonadota</taxon>
        <taxon>Alphaproteobacteria</taxon>
        <taxon>Caulobacterales</taxon>
        <taxon>Caulobacteraceae</taxon>
        <taxon>Brevundimonas</taxon>
    </lineage>
</organism>
<proteinExistence type="predicted"/>
<dbReference type="InterPro" id="IPR018531">
    <property type="entry name" value="DUF1993"/>
</dbReference>
<keyword evidence="2" id="KW-1185">Reference proteome</keyword>
<dbReference type="Pfam" id="PF09351">
    <property type="entry name" value="DUF1993"/>
    <property type="match status" value="1"/>
</dbReference>
<evidence type="ECO:0000313" key="1">
    <source>
        <dbReference type="EMBL" id="MEQ7153976.1"/>
    </source>
</evidence>
<gene>
    <name evidence="1" type="ORF">ABN401_01980</name>
</gene>
<protein>
    <submittedName>
        <fullName evidence="1">DUF1993 domain-containing protein</fullName>
    </submittedName>
</protein>
<dbReference type="PANTHER" id="PTHR36922:SF1">
    <property type="entry name" value="DUF1993 DOMAIN-CONTAINING PROTEIN"/>
    <property type="match status" value="1"/>
</dbReference>
<dbReference type="InterPro" id="IPR034660">
    <property type="entry name" value="DinB/YfiT-like"/>
</dbReference>
<sequence length="169" mass="18290">MATELYDLTVVPFTRGLRALSALLDKAVAHAATQGVDPETYLALRVIDDMNPLIKQVQTACDSPKLCIARLSGIAAPVNDDSEATIAELQTRIADTLGYIASVPREAIDGQEAREVTLTFPGGEMKFLGQPYVTGFAIPNFYFHVTTAYILLRGAGVPVGKRDYMGERV</sequence>
<evidence type="ECO:0000313" key="2">
    <source>
        <dbReference type="Proteomes" id="UP001445732"/>
    </source>
</evidence>
<reference evidence="1 2" key="1">
    <citation type="submission" date="2024-06" db="EMBL/GenBank/DDBJ databases">
        <title>Brevundimonas sp. C11.</title>
        <authorList>
            <person name="Maltman C."/>
        </authorList>
    </citation>
    <scope>NUCLEOTIDE SEQUENCE [LARGE SCALE GENOMIC DNA]</scope>
    <source>
        <strain evidence="1 2">C11</strain>
    </source>
</reference>